<evidence type="ECO:0000313" key="4">
    <source>
        <dbReference type="Proteomes" id="UP000255000"/>
    </source>
</evidence>
<dbReference type="InterPro" id="IPR014729">
    <property type="entry name" value="Rossmann-like_a/b/a_fold"/>
</dbReference>
<protein>
    <submittedName>
        <fullName evidence="3">DUF218 domain</fullName>
    </submittedName>
</protein>
<dbReference type="InterPro" id="IPR003848">
    <property type="entry name" value="DUF218"/>
</dbReference>
<dbReference type="PANTHER" id="PTHR30336:SF4">
    <property type="entry name" value="ENVELOPE BIOGENESIS FACTOR ELYC"/>
    <property type="match status" value="1"/>
</dbReference>
<keyword evidence="1" id="KW-0812">Transmembrane</keyword>
<dbReference type="GO" id="GO:0043164">
    <property type="term" value="P:Gram-negative-bacterium-type cell wall biogenesis"/>
    <property type="evidence" value="ECO:0007669"/>
    <property type="project" value="TreeGrafter"/>
</dbReference>
<dbReference type="PANTHER" id="PTHR30336">
    <property type="entry name" value="INNER MEMBRANE PROTEIN, PROBABLE PERMEASE"/>
    <property type="match status" value="1"/>
</dbReference>
<feature type="domain" description="DUF218" evidence="2">
    <location>
        <begin position="111"/>
        <end position="278"/>
    </location>
</feature>
<dbReference type="Gene3D" id="3.40.50.620">
    <property type="entry name" value="HUPs"/>
    <property type="match status" value="1"/>
</dbReference>
<keyword evidence="1" id="KW-0472">Membrane</keyword>
<dbReference type="GO" id="GO:0005886">
    <property type="term" value="C:plasma membrane"/>
    <property type="evidence" value="ECO:0007669"/>
    <property type="project" value="TreeGrafter"/>
</dbReference>
<dbReference type="CDD" id="cd06259">
    <property type="entry name" value="YdcF-like"/>
    <property type="match status" value="1"/>
</dbReference>
<dbReference type="Pfam" id="PF02698">
    <property type="entry name" value="DUF218"/>
    <property type="match status" value="1"/>
</dbReference>
<accession>A0A378ZTT6</accession>
<dbReference type="AlphaFoldDB" id="A0A378ZTT6"/>
<dbReference type="EMBL" id="UGSK01000001">
    <property type="protein sequence ID" value="SUB00672.1"/>
    <property type="molecule type" value="Genomic_DNA"/>
</dbReference>
<dbReference type="Proteomes" id="UP000255000">
    <property type="component" value="Unassembled WGS sequence"/>
</dbReference>
<keyword evidence="1" id="KW-1133">Transmembrane helix</keyword>
<dbReference type="InterPro" id="IPR051599">
    <property type="entry name" value="Cell_Envelope_Assoc"/>
</dbReference>
<feature type="transmembrane region" description="Helical" evidence="1">
    <location>
        <begin position="44"/>
        <end position="62"/>
    </location>
</feature>
<feature type="transmembrane region" description="Helical" evidence="1">
    <location>
        <begin position="69"/>
        <end position="88"/>
    </location>
</feature>
<gene>
    <name evidence="3" type="ORF">NCTC13350_01596</name>
</gene>
<sequence>MQRPVRCATSGAGVVNRSEADADMELAENVFFYLSKIAFFFMRPSNFILLVLGAGFFCLLAARLRKAGVFLTGAGIFLYVLVGLSPFGNMITVPLEDRFPAPETLPDEVSAIIVLGGALDTTISSSRPYPGITMAAERLTVVPELARRYPQAKVVHSGGEGLLFASATTEAVAAERVFEGFGIDPKQIVMEDRSRNTWQNAVETRALLSPQPGEKFLLVTSAYHMPRAMGVFRQAGWDGVIAYPVDWRTRGPQDIWRPFGSSSEGFLRVDIAVKEWVGLAVYWMSGRSSSLFPSPEDL</sequence>
<evidence type="ECO:0000259" key="2">
    <source>
        <dbReference type="Pfam" id="PF02698"/>
    </source>
</evidence>
<dbReference type="GO" id="GO:0000270">
    <property type="term" value="P:peptidoglycan metabolic process"/>
    <property type="evidence" value="ECO:0007669"/>
    <property type="project" value="TreeGrafter"/>
</dbReference>
<evidence type="ECO:0000256" key="1">
    <source>
        <dbReference type="SAM" id="Phobius"/>
    </source>
</evidence>
<reference evidence="3 4" key="1">
    <citation type="submission" date="2018-06" db="EMBL/GenBank/DDBJ databases">
        <authorList>
            <consortium name="Pathogen Informatics"/>
            <person name="Doyle S."/>
        </authorList>
    </citation>
    <scope>NUCLEOTIDE SEQUENCE [LARGE SCALE GENOMIC DNA]</scope>
    <source>
        <strain evidence="3 4">NCTC13350</strain>
    </source>
</reference>
<proteinExistence type="predicted"/>
<organism evidence="3 4">
    <name type="scientific">Pannonibacter phragmitetus</name>
    <dbReference type="NCBI Taxonomy" id="121719"/>
    <lineage>
        <taxon>Bacteria</taxon>
        <taxon>Pseudomonadati</taxon>
        <taxon>Pseudomonadota</taxon>
        <taxon>Alphaproteobacteria</taxon>
        <taxon>Hyphomicrobiales</taxon>
        <taxon>Stappiaceae</taxon>
        <taxon>Pannonibacter</taxon>
    </lineage>
</organism>
<name>A0A378ZTT6_9HYPH</name>
<evidence type="ECO:0000313" key="3">
    <source>
        <dbReference type="EMBL" id="SUB00672.1"/>
    </source>
</evidence>